<comment type="caution">
    <text evidence="4">The sequence shown here is derived from an EMBL/GenBank/DDBJ whole genome shotgun (WGS) entry which is preliminary data.</text>
</comment>
<dbReference type="Proteomes" id="UP000034228">
    <property type="component" value="Unassembled WGS sequence"/>
</dbReference>
<feature type="signal peptide" evidence="2">
    <location>
        <begin position="1"/>
        <end position="18"/>
    </location>
</feature>
<keyword evidence="2" id="KW-0732">Signal</keyword>
<evidence type="ECO:0000256" key="2">
    <source>
        <dbReference type="SAM" id="SignalP"/>
    </source>
</evidence>
<feature type="chain" id="PRO_5005644129" description="DUF4124 domain-containing protein" evidence="2">
    <location>
        <begin position="19"/>
        <end position="159"/>
    </location>
</feature>
<gene>
    <name evidence="4" type="ORF">WG68_18130</name>
</gene>
<protein>
    <recommendedName>
        <fullName evidence="3">DUF4124 domain-containing protein</fullName>
    </recommendedName>
</protein>
<dbReference type="RefSeq" id="WP_046559169.1">
    <property type="nucleotide sequence ID" value="NZ_LAHO01000023.1"/>
</dbReference>
<evidence type="ECO:0000313" key="5">
    <source>
        <dbReference type="Proteomes" id="UP000034228"/>
    </source>
</evidence>
<dbReference type="AlphaFoldDB" id="A0A0M2V058"/>
<feature type="coiled-coil region" evidence="1">
    <location>
        <begin position="79"/>
        <end position="155"/>
    </location>
</feature>
<dbReference type="Pfam" id="PF13511">
    <property type="entry name" value="DUF4124"/>
    <property type="match status" value="1"/>
</dbReference>
<sequence>MMKSLTLLLLLVPSVVTANVYKCEIDGVMTFSQIPCSDDAEVTHYATEELKPLQLQQGELVVTENAAATMDRLRGALRKRDIQQQINRLEAEKLRKIAERNAKINQLRNAKLAAENNLAGAVQQDSISGEMTAVVTQYDTDVRMIESEINRLNDEARQL</sequence>
<accession>A0A0M2V058</accession>
<dbReference type="EMBL" id="LAHO01000023">
    <property type="protein sequence ID" value="KKO43956.1"/>
    <property type="molecule type" value="Genomic_DNA"/>
</dbReference>
<proteinExistence type="predicted"/>
<reference evidence="4 5" key="1">
    <citation type="submission" date="2015-03" db="EMBL/GenBank/DDBJ databases">
        <title>Draft genome sequences of two protease-producing strains of Arsukibacterium isolated from two cold and alkaline environments.</title>
        <authorList>
            <person name="Lylloff J.E."/>
            <person name="Skov L.B."/>
            <person name="Jepsen M."/>
            <person name="Hallin P.F."/>
            <person name="Sorensen S.J."/>
            <person name="Stougaard P."/>
            <person name="Glaring M.A."/>
        </authorList>
    </citation>
    <scope>NUCLEOTIDE SEQUENCE [LARGE SCALE GENOMIC DNA]</scope>
    <source>
        <strain evidence="4 5">GCM72</strain>
    </source>
</reference>
<evidence type="ECO:0000259" key="3">
    <source>
        <dbReference type="Pfam" id="PF13511"/>
    </source>
</evidence>
<keyword evidence="5" id="KW-1185">Reference proteome</keyword>
<feature type="domain" description="DUF4124" evidence="3">
    <location>
        <begin position="7"/>
        <end position="43"/>
    </location>
</feature>
<evidence type="ECO:0000313" key="4">
    <source>
        <dbReference type="EMBL" id="KKO43956.1"/>
    </source>
</evidence>
<evidence type="ECO:0000256" key="1">
    <source>
        <dbReference type="SAM" id="Coils"/>
    </source>
</evidence>
<keyword evidence="1" id="KW-0175">Coiled coil</keyword>
<name>A0A0M2V058_9GAMM</name>
<dbReference type="InterPro" id="IPR025392">
    <property type="entry name" value="DUF4124"/>
</dbReference>
<dbReference type="STRING" id="336831.WG68_18130"/>
<organism evidence="4 5">
    <name type="scientific">Arsukibacterium ikkense</name>
    <dbReference type="NCBI Taxonomy" id="336831"/>
    <lineage>
        <taxon>Bacteria</taxon>
        <taxon>Pseudomonadati</taxon>
        <taxon>Pseudomonadota</taxon>
        <taxon>Gammaproteobacteria</taxon>
        <taxon>Chromatiales</taxon>
        <taxon>Chromatiaceae</taxon>
        <taxon>Arsukibacterium</taxon>
    </lineage>
</organism>